<dbReference type="GO" id="GO:0006270">
    <property type="term" value="P:DNA replication initiation"/>
    <property type="evidence" value="ECO:0007669"/>
    <property type="project" value="TreeGrafter"/>
</dbReference>
<evidence type="ECO:0000256" key="6">
    <source>
        <dbReference type="ARBA" id="ARBA00022833"/>
    </source>
</evidence>
<dbReference type="GO" id="GO:0003688">
    <property type="term" value="F:DNA replication origin binding"/>
    <property type="evidence" value="ECO:0007669"/>
    <property type="project" value="TreeGrafter"/>
</dbReference>
<dbReference type="InterPro" id="IPR032705">
    <property type="entry name" value="ORC4_C"/>
</dbReference>
<dbReference type="eggNOG" id="KOG0955">
    <property type="taxonomic scope" value="Eukaryota"/>
</dbReference>
<keyword evidence="8" id="KW-0539">Nucleus</keyword>
<dbReference type="PANTHER" id="PTHR12087:SF0">
    <property type="entry name" value="ORIGIN RECOGNITION COMPLEX SUBUNIT 4"/>
    <property type="match status" value="1"/>
</dbReference>
<dbReference type="PANTHER" id="PTHR12087">
    <property type="entry name" value="ORIGIN RECOGNITION COMPLEX SUBUNIT 4"/>
    <property type="match status" value="1"/>
</dbReference>
<feature type="compositionally biased region" description="Low complexity" evidence="10">
    <location>
        <begin position="187"/>
        <end position="196"/>
    </location>
</feature>
<evidence type="ECO:0000259" key="11">
    <source>
        <dbReference type="PROSITE" id="PS50016"/>
    </source>
</evidence>
<keyword evidence="14" id="KW-1185">Reference proteome</keyword>
<evidence type="ECO:0000256" key="8">
    <source>
        <dbReference type="ARBA" id="ARBA00023242"/>
    </source>
</evidence>
<dbReference type="PROSITE" id="PS50016">
    <property type="entry name" value="ZF_PHD_2"/>
    <property type="match status" value="1"/>
</dbReference>
<feature type="domain" description="PHD-type" evidence="11">
    <location>
        <begin position="344"/>
        <end position="394"/>
    </location>
</feature>
<evidence type="ECO:0000256" key="10">
    <source>
        <dbReference type="SAM" id="MobiDB-lite"/>
    </source>
</evidence>
<comment type="subcellular location">
    <subcellularLocation>
        <location evidence="1">Nucleus</location>
    </subcellularLocation>
</comment>
<dbReference type="VEuPathDB" id="FungiDB:GGTG_08466"/>
<dbReference type="CDD" id="cd00009">
    <property type="entry name" value="AAA"/>
    <property type="match status" value="1"/>
</dbReference>
<dbReference type="SUPFAM" id="SSF52540">
    <property type="entry name" value="P-loop containing nucleoside triphosphate hydrolases"/>
    <property type="match status" value="1"/>
</dbReference>
<feature type="region of interest" description="Disordered" evidence="10">
    <location>
        <begin position="1"/>
        <end position="250"/>
    </location>
</feature>
<dbReference type="Gene3D" id="3.40.50.300">
    <property type="entry name" value="P-loop containing nucleotide triphosphate hydrolases"/>
    <property type="match status" value="1"/>
</dbReference>
<dbReference type="AlphaFoldDB" id="J3P4M9"/>
<dbReference type="InterPro" id="IPR016527">
    <property type="entry name" value="ORC4"/>
</dbReference>
<organism evidence="12">
    <name type="scientific">Gaeumannomyces tritici (strain R3-111a-1)</name>
    <name type="common">Wheat and barley take-all root rot fungus</name>
    <name type="synonym">Gaeumannomyces graminis var. tritici</name>
    <dbReference type="NCBI Taxonomy" id="644352"/>
    <lineage>
        <taxon>Eukaryota</taxon>
        <taxon>Fungi</taxon>
        <taxon>Dikarya</taxon>
        <taxon>Ascomycota</taxon>
        <taxon>Pezizomycotina</taxon>
        <taxon>Sordariomycetes</taxon>
        <taxon>Sordariomycetidae</taxon>
        <taxon>Magnaporthales</taxon>
        <taxon>Magnaporthaceae</taxon>
        <taxon>Gaeumannomyces</taxon>
    </lineage>
</organism>
<dbReference type="InterPro" id="IPR013083">
    <property type="entry name" value="Znf_RING/FYVE/PHD"/>
</dbReference>
<dbReference type="SMART" id="SM00249">
    <property type="entry name" value="PHD"/>
    <property type="match status" value="1"/>
</dbReference>
<dbReference type="SUPFAM" id="SSF57903">
    <property type="entry name" value="FYVE/PHD zinc finger"/>
    <property type="match status" value="1"/>
</dbReference>
<dbReference type="eggNOG" id="KOG2228">
    <property type="taxonomic scope" value="Eukaryota"/>
</dbReference>
<reference evidence="13" key="5">
    <citation type="submission" date="2018-04" db="UniProtKB">
        <authorList>
            <consortium name="EnsemblFungi"/>
        </authorList>
    </citation>
    <scope>IDENTIFICATION</scope>
    <source>
        <strain evidence="13">R3-111a-1</strain>
    </source>
</reference>
<keyword evidence="3" id="KW-0235">DNA replication</keyword>
<dbReference type="Pfam" id="PF14629">
    <property type="entry name" value="ORC4_C"/>
    <property type="match status" value="1"/>
</dbReference>
<dbReference type="InterPro" id="IPR041664">
    <property type="entry name" value="AAA_16"/>
</dbReference>
<evidence type="ECO:0000313" key="14">
    <source>
        <dbReference type="Proteomes" id="UP000006039"/>
    </source>
</evidence>
<dbReference type="InterPro" id="IPR001965">
    <property type="entry name" value="Znf_PHD"/>
</dbReference>
<evidence type="ECO:0000313" key="12">
    <source>
        <dbReference type="EMBL" id="EJT74626.1"/>
    </source>
</evidence>
<protein>
    <submittedName>
        <fullName evidence="12">Origin recognition complex subunit 4</fullName>
    </submittedName>
</protein>
<evidence type="ECO:0000256" key="3">
    <source>
        <dbReference type="ARBA" id="ARBA00022705"/>
    </source>
</evidence>
<keyword evidence="4" id="KW-0479">Metal-binding</keyword>
<dbReference type="GeneID" id="20348924"/>
<keyword evidence="6" id="KW-0862">Zinc</keyword>
<dbReference type="InterPro" id="IPR019787">
    <property type="entry name" value="Znf_PHD-finger"/>
</dbReference>
<reference evidence="12" key="2">
    <citation type="submission" date="2010-07" db="EMBL/GenBank/DDBJ databases">
        <authorList>
            <consortium name="The Broad Institute Genome Sequencing Platform"/>
            <consortium name="Broad Institute Genome Sequencing Center for Infectious Disease"/>
            <person name="Ma L.-J."/>
            <person name="Dead R."/>
            <person name="Young S."/>
            <person name="Zeng Q."/>
            <person name="Koehrsen M."/>
            <person name="Alvarado L."/>
            <person name="Berlin A."/>
            <person name="Chapman S.B."/>
            <person name="Chen Z."/>
            <person name="Freedman E."/>
            <person name="Gellesch M."/>
            <person name="Goldberg J."/>
            <person name="Griggs A."/>
            <person name="Gujja S."/>
            <person name="Heilman E.R."/>
            <person name="Heiman D."/>
            <person name="Hepburn T."/>
            <person name="Howarth C."/>
            <person name="Jen D."/>
            <person name="Larson L."/>
            <person name="Mehta T."/>
            <person name="Neiman D."/>
            <person name="Pearson M."/>
            <person name="Roberts A."/>
            <person name="Saif S."/>
            <person name="Shea T."/>
            <person name="Shenoy N."/>
            <person name="Sisk P."/>
            <person name="Stolte C."/>
            <person name="Sykes S."/>
            <person name="Walk T."/>
            <person name="White J."/>
            <person name="Yandava C."/>
            <person name="Haas B."/>
            <person name="Nusbaum C."/>
            <person name="Birren B."/>
        </authorList>
    </citation>
    <scope>NUCLEOTIDE SEQUENCE</scope>
    <source>
        <strain evidence="12">R3-111a-1</strain>
    </source>
</reference>
<feature type="compositionally biased region" description="Low complexity" evidence="10">
    <location>
        <begin position="136"/>
        <end position="150"/>
    </location>
</feature>
<evidence type="ECO:0000256" key="5">
    <source>
        <dbReference type="ARBA" id="ARBA00022771"/>
    </source>
</evidence>
<evidence type="ECO:0000256" key="4">
    <source>
        <dbReference type="ARBA" id="ARBA00022723"/>
    </source>
</evidence>
<dbReference type="CDD" id="cd15499">
    <property type="entry name" value="PHD1_MTF2_PHF19_like"/>
    <property type="match status" value="1"/>
</dbReference>
<dbReference type="EMBL" id="GL385398">
    <property type="protein sequence ID" value="EJT74626.1"/>
    <property type="molecule type" value="Genomic_DNA"/>
</dbReference>
<dbReference type="HOGENOM" id="CLU_007115_1_0_1"/>
<dbReference type="EnsemblFungi" id="EJT74626">
    <property type="protein sequence ID" value="EJT74626"/>
    <property type="gene ID" value="GGTG_08466"/>
</dbReference>
<evidence type="ECO:0000256" key="2">
    <source>
        <dbReference type="ARBA" id="ARBA00005334"/>
    </source>
</evidence>
<reference evidence="12" key="3">
    <citation type="submission" date="2010-09" db="EMBL/GenBank/DDBJ databases">
        <title>Annotation of Gaeumannomyces graminis var. tritici R3-111a-1.</title>
        <authorList>
            <consortium name="The Broad Institute Genome Sequencing Platform"/>
            <person name="Ma L.-J."/>
            <person name="Dead R."/>
            <person name="Young S.K."/>
            <person name="Zeng Q."/>
            <person name="Gargeya S."/>
            <person name="Fitzgerald M."/>
            <person name="Haas B."/>
            <person name="Abouelleil A."/>
            <person name="Alvarado L."/>
            <person name="Arachchi H.M."/>
            <person name="Berlin A."/>
            <person name="Brown A."/>
            <person name="Chapman S.B."/>
            <person name="Chen Z."/>
            <person name="Dunbar C."/>
            <person name="Freedman E."/>
            <person name="Gearin G."/>
            <person name="Gellesch M."/>
            <person name="Goldberg J."/>
            <person name="Griggs A."/>
            <person name="Gujja S."/>
            <person name="Heiman D."/>
            <person name="Howarth C."/>
            <person name="Larson L."/>
            <person name="Lui A."/>
            <person name="MacDonald P.J.P."/>
            <person name="Mehta T."/>
            <person name="Montmayeur A."/>
            <person name="Murphy C."/>
            <person name="Neiman D."/>
            <person name="Pearson M."/>
            <person name="Priest M."/>
            <person name="Roberts A."/>
            <person name="Saif S."/>
            <person name="Shea T."/>
            <person name="Shenoy N."/>
            <person name="Sisk P."/>
            <person name="Stolte C."/>
            <person name="Sykes S."/>
            <person name="Yandava C."/>
            <person name="Wortman J."/>
            <person name="Nusbaum C."/>
            <person name="Birren B."/>
        </authorList>
    </citation>
    <scope>NUCLEOTIDE SEQUENCE</scope>
    <source>
        <strain evidence="12">R3-111a-1</strain>
    </source>
</reference>
<dbReference type="InterPro" id="IPR011011">
    <property type="entry name" value="Znf_FYVE_PHD"/>
</dbReference>
<dbReference type="InterPro" id="IPR019786">
    <property type="entry name" value="Zinc_finger_PHD-type_CS"/>
</dbReference>
<dbReference type="Pfam" id="PF13191">
    <property type="entry name" value="AAA_16"/>
    <property type="match status" value="1"/>
</dbReference>
<proteinExistence type="inferred from homology"/>
<dbReference type="Proteomes" id="UP000006039">
    <property type="component" value="Unassembled WGS sequence"/>
</dbReference>
<dbReference type="STRING" id="644352.J3P4M9"/>
<evidence type="ECO:0000313" key="13">
    <source>
        <dbReference type="EnsemblFungi" id="EJT74626"/>
    </source>
</evidence>
<reference evidence="14" key="1">
    <citation type="submission" date="2010-07" db="EMBL/GenBank/DDBJ databases">
        <title>The genome sequence of Gaeumannomyces graminis var. tritici strain R3-111a-1.</title>
        <authorList>
            <consortium name="The Broad Institute Genome Sequencing Platform"/>
            <person name="Ma L.-J."/>
            <person name="Dead R."/>
            <person name="Young S."/>
            <person name="Zeng Q."/>
            <person name="Koehrsen M."/>
            <person name="Alvarado L."/>
            <person name="Berlin A."/>
            <person name="Chapman S.B."/>
            <person name="Chen Z."/>
            <person name="Freedman E."/>
            <person name="Gellesch M."/>
            <person name="Goldberg J."/>
            <person name="Griggs A."/>
            <person name="Gujja S."/>
            <person name="Heilman E.R."/>
            <person name="Heiman D."/>
            <person name="Hepburn T."/>
            <person name="Howarth C."/>
            <person name="Jen D."/>
            <person name="Larson L."/>
            <person name="Mehta T."/>
            <person name="Neiman D."/>
            <person name="Pearson M."/>
            <person name="Roberts A."/>
            <person name="Saif S."/>
            <person name="Shea T."/>
            <person name="Shenoy N."/>
            <person name="Sisk P."/>
            <person name="Stolte C."/>
            <person name="Sykes S."/>
            <person name="Walk T."/>
            <person name="White J."/>
            <person name="Yandava C."/>
            <person name="Haas B."/>
            <person name="Nusbaum C."/>
            <person name="Birren B."/>
        </authorList>
    </citation>
    <scope>NUCLEOTIDE SEQUENCE [LARGE SCALE GENOMIC DNA]</scope>
    <source>
        <strain evidence="14">R3-111a-1</strain>
    </source>
</reference>
<keyword evidence="5 9" id="KW-0863">Zinc-finger</keyword>
<dbReference type="FunFam" id="3.40.50.300:FF:001597">
    <property type="entry name" value="Origin recognition complex subunit Orc4"/>
    <property type="match status" value="1"/>
</dbReference>
<feature type="compositionally biased region" description="Polar residues" evidence="10">
    <location>
        <begin position="18"/>
        <end position="27"/>
    </location>
</feature>
<dbReference type="RefSeq" id="XP_009224570.1">
    <property type="nucleotide sequence ID" value="XM_009226306.1"/>
</dbReference>
<name>J3P4M9_GAET3</name>
<sequence length="887" mass="94460">MEPESAPTRAKRARQDLDASSPQTAAASTKKRKISGTAQSPPSLVADAPDSSTSARGRGRGRGRGRAASSGRGRGRGRGGSSRGGSRAAAQESTAPGATPGVRPDPYELPNSEDERVPEKSATAKKPRGSAIKPLGSRGRGAARVAGSSSIGVFELPPLREPTVSPTRAVPLAPGNGNTPRKPLPTGRGVAAVGSPAPAPREDDGGSLGGGGDDEAEPDQQASGSQKALPRQRAKRTLEPSVTVVRGPTKLSKLKSILTPHKGKGIKAAGGRKNVAFDGEDPDQEELSFADVPTTTKKRATPVSALASVRGTPGSSGKRGRVSQREEAQAAAAAAAAVAQNDDDVVCVLCLLPHSEPPNEMLFCDKCDKGYHQQCHNVPVIPEGDWLCRNCLGDVTGENVISAISAPRLQKQQQPPRSIVVTNNKIPEISNFGEHLRAYQRLLLSRCTGNRRIKLRGQDEAYSNALQLVEQTVLAGEGNSMLVIGARGCGKTTLIEGVISEIAEAHKNDFHVVRLNGFIHTDDKIALKEIWRQLGKEMEVEDELVNKTNNYADTLASLLAVLSHPSEIAEADAGVTSKSVVFVMDEFDLFTTHGRQTLLYNLFDIAQAKKAPIAVVGLTSKVDVVESLEKRVKSRFSHRYVYLSLPKTLGAYWDVCRQGLTVDYDDMDIEGFGVPLAGRKDFYEWWSKEIDAMRQTRAFQDHLEYYYYTSKSIGAFLASCILPLSTISPAVPRVRVPAGTGAGPTAAVAGLSLEAPDSKLVLMESLSDLDLALLISAARLDVVAHMDTVNFAMAYDEYTSLMGRQRVQSATAGVLALGGGARTWGRGVAGIAWEHLISAGLLRQAAGPGRGGAGSVEARMWKVDVALEEIPVALKPSSVLARWCREI</sequence>
<gene>
    <name evidence="13" type="primary">20348924</name>
    <name evidence="12" type="ORF">GGTG_08466</name>
</gene>
<dbReference type="OrthoDB" id="343623at2759"/>
<evidence type="ECO:0000256" key="1">
    <source>
        <dbReference type="ARBA" id="ARBA00004123"/>
    </source>
</evidence>
<dbReference type="PROSITE" id="PS01359">
    <property type="entry name" value="ZF_PHD_1"/>
    <property type="match status" value="1"/>
</dbReference>
<dbReference type="Gene3D" id="3.30.40.10">
    <property type="entry name" value="Zinc/RING finger domain, C3HC4 (zinc finger)"/>
    <property type="match status" value="1"/>
</dbReference>
<reference evidence="13" key="4">
    <citation type="journal article" date="2015" name="G3 (Bethesda)">
        <title>Genome sequences of three phytopathogenic species of the Magnaporthaceae family of fungi.</title>
        <authorList>
            <person name="Okagaki L.H."/>
            <person name="Nunes C.C."/>
            <person name="Sailsbery J."/>
            <person name="Clay B."/>
            <person name="Brown D."/>
            <person name="John T."/>
            <person name="Oh Y."/>
            <person name="Young N."/>
            <person name="Fitzgerald M."/>
            <person name="Haas B.J."/>
            <person name="Zeng Q."/>
            <person name="Young S."/>
            <person name="Adiconis X."/>
            <person name="Fan L."/>
            <person name="Levin J.Z."/>
            <person name="Mitchell T.K."/>
            <person name="Okubara P.A."/>
            <person name="Farman M.L."/>
            <person name="Kohn L.M."/>
            <person name="Birren B."/>
            <person name="Ma L.-J."/>
            <person name="Dean R.A."/>
        </authorList>
    </citation>
    <scope>NUCLEOTIDE SEQUENCE</scope>
    <source>
        <strain evidence="13">R3-111a-1</strain>
    </source>
</reference>
<dbReference type="Pfam" id="PF00628">
    <property type="entry name" value="PHD"/>
    <property type="match status" value="1"/>
</dbReference>
<comment type="similarity">
    <text evidence="2">Belongs to the ORC4 family.</text>
</comment>
<dbReference type="GO" id="GO:0008270">
    <property type="term" value="F:zinc ion binding"/>
    <property type="evidence" value="ECO:0007669"/>
    <property type="project" value="UniProtKB-KW"/>
</dbReference>
<evidence type="ECO:0000256" key="7">
    <source>
        <dbReference type="ARBA" id="ARBA00023125"/>
    </source>
</evidence>
<dbReference type="InterPro" id="IPR027417">
    <property type="entry name" value="P-loop_NTPase"/>
</dbReference>
<evidence type="ECO:0000256" key="9">
    <source>
        <dbReference type="PROSITE-ProRule" id="PRU00146"/>
    </source>
</evidence>
<dbReference type="GO" id="GO:0005664">
    <property type="term" value="C:nuclear origin of replication recognition complex"/>
    <property type="evidence" value="ECO:0007669"/>
    <property type="project" value="TreeGrafter"/>
</dbReference>
<accession>J3P4M9</accession>
<keyword evidence="7" id="KW-0238">DNA-binding</keyword>